<dbReference type="PANTHER" id="PTHR48104">
    <property type="entry name" value="METACASPASE-4"/>
    <property type="match status" value="1"/>
</dbReference>
<dbReference type="GO" id="GO:0006508">
    <property type="term" value="P:proteolysis"/>
    <property type="evidence" value="ECO:0007669"/>
    <property type="project" value="InterPro"/>
</dbReference>
<comment type="caution">
    <text evidence="5">The sequence shown here is derived from an EMBL/GenBank/DDBJ whole genome shotgun (WGS) entry which is preliminary data.</text>
</comment>
<dbReference type="GO" id="GO:0006915">
    <property type="term" value="P:apoptotic process"/>
    <property type="evidence" value="ECO:0007669"/>
    <property type="project" value="UniProtKB-KW"/>
</dbReference>
<dbReference type="PANTHER" id="PTHR48104:SF30">
    <property type="entry name" value="METACASPASE-1"/>
    <property type="match status" value="1"/>
</dbReference>
<dbReference type="Proteomes" id="UP001175228">
    <property type="component" value="Unassembled WGS sequence"/>
</dbReference>
<keyword evidence="2" id="KW-0053">Apoptosis</keyword>
<dbReference type="GO" id="GO:0004197">
    <property type="term" value="F:cysteine-type endopeptidase activity"/>
    <property type="evidence" value="ECO:0007669"/>
    <property type="project" value="InterPro"/>
</dbReference>
<keyword evidence="3" id="KW-0378">Hydrolase</keyword>
<evidence type="ECO:0000256" key="3">
    <source>
        <dbReference type="ARBA" id="ARBA00022807"/>
    </source>
</evidence>
<keyword evidence="6" id="KW-1185">Reference proteome</keyword>
<comment type="similarity">
    <text evidence="1">Belongs to the peptidase C14B family.</text>
</comment>
<dbReference type="Gene3D" id="3.40.50.1460">
    <property type="match status" value="1"/>
</dbReference>
<evidence type="ECO:0000256" key="2">
    <source>
        <dbReference type="ARBA" id="ARBA00022703"/>
    </source>
</evidence>
<proteinExistence type="inferred from homology"/>
<dbReference type="InterPro" id="IPR011600">
    <property type="entry name" value="Pept_C14_caspase"/>
</dbReference>
<organism evidence="5 6">
    <name type="scientific">Armillaria luteobubalina</name>
    <dbReference type="NCBI Taxonomy" id="153913"/>
    <lineage>
        <taxon>Eukaryota</taxon>
        <taxon>Fungi</taxon>
        <taxon>Dikarya</taxon>
        <taxon>Basidiomycota</taxon>
        <taxon>Agaricomycotina</taxon>
        <taxon>Agaricomycetes</taxon>
        <taxon>Agaricomycetidae</taxon>
        <taxon>Agaricales</taxon>
        <taxon>Marasmiineae</taxon>
        <taxon>Physalacriaceae</taxon>
        <taxon>Armillaria</taxon>
    </lineage>
</organism>
<evidence type="ECO:0000259" key="4">
    <source>
        <dbReference type="Pfam" id="PF00656"/>
    </source>
</evidence>
<evidence type="ECO:0000256" key="1">
    <source>
        <dbReference type="ARBA" id="ARBA00009005"/>
    </source>
</evidence>
<sequence>MSDSGYQPMSEDHPKPIHDVDATQFWAVLIGINAYRDSPLCGCMSDIEKMKKFLTRDLGVLEGRIQCLLSPVPYPDLLDTSKGLEQDLTSATRENIITTLLSLSTHPHIEHDDNIIIYFSGHGSSYNLSDFDKSDDISAEGFIEALCPADHTDGSDSSIQCASRVPIDLLNSICHAPSLLASSIQNMFEAAHTRLGKLPKYHSVYEGDWKPDMTSHVVLAACTDTQYAKEAKEGDKCWNGVFTQALIDALKSDDLKEELIGQADANSRREYAQ</sequence>
<gene>
    <name evidence="5" type="ORF">EDD18DRAFT_1109752</name>
</gene>
<dbReference type="InterPro" id="IPR050452">
    <property type="entry name" value="Metacaspase"/>
</dbReference>
<dbReference type="Pfam" id="PF00656">
    <property type="entry name" value="Peptidase_C14"/>
    <property type="match status" value="1"/>
</dbReference>
<evidence type="ECO:0000313" key="5">
    <source>
        <dbReference type="EMBL" id="KAK0489881.1"/>
    </source>
</evidence>
<dbReference type="EMBL" id="JAUEPU010000035">
    <property type="protein sequence ID" value="KAK0489881.1"/>
    <property type="molecule type" value="Genomic_DNA"/>
</dbReference>
<reference evidence="5" key="1">
    <citation type="submission" date="2023-06" db="EMBL/GenBank/DDBJ databases">
        <authorList>
            <consortium name="Lawrence Berkeley National Laboratory"/>
            <person name="Ahrendt S."/>
            <person name="Sahu N."/>
            <person name="Indic B."/>
            <person name="Wong-Bajracharya J."/>
            <person name="Merenyi Z."/>
            <person name="Ke H.-M."/>
            <person name="Monk M."/>
            <person name="Kocsube S."/>
            <person name="Drula E."/>
            <person name="Lipzen A."/>
            <person name="Balint B."/>
            <person name="Henrissat B."/>
            <person name="Andreopoulos B."/>
            <person name="Martin F.M."/>
            <person name="Harder C.B."/>
            <person name="Rigling D."/>
            <person name="Ford K.L."/>
            <person name="Foster G.D."/>
            <person name="Pangilinan J."/>
            <person name="Papanicolaou A."/>
            <person name="Barry K."/>
            <person name="LaButti K."/>
            <person name="Viragh M."/>
            <person name="Koriabine M."/>
            <person name="Yan M."/>
            <person name="Riley R."/>
            <person name="Champramary S."/>
            <person name="Plett K.L."/>
            <person name="Tsai I.J."/>
            <person name="Slot J."/>
            <person name="Sipos G."/>
            <person name="Plett J."/>
            <person name="Nagy L.G."/>
            <person name="Grigoriev I.V."/>
        </authorList>
    </citation>
    <scope>NUCLEOTIDE SEQUENCE</scope>
    <source>
        <strain evidence="5">HWK02</strain>
    </source>
</reference>
<name>A0AA39TI10_9AGAR</name>
<dbReference type="SUPFAM" id="SSF52129">
    <property type="entry name" value="Caspase-like"/>
    <property type="match status" value="1"/>
</dbReference>
<protein>
    <submittedName>
        <fullName evidence="5">Peptidase C14, caspase domain-containing protein</fullName>
    </submittedName>
</protein>
<keyword evidence="3" id="KW-0645">Protease</keyword>
<dbReference type="GO" id="GO:0005737">
    <property type="term" value="C:cytoplasm"/>
    <property type="evidence" value="ECO:0007669"/>
    <property type="project" value="TreeGrafter"/>
</dbReference>
<keyword evidence="3" id="KW-0788">Thiol protease</keyword>
<evidence type="ECO:0000313" key="6">
    <source>
        <dbReference type="Proteomes" id="UP001175228"/>
    </source>
</evidence>
<dbReference type="InterPro" id="IPR029030">
    <property type="entry name" value="Caspase-like_dom_sf"/>
</dbReference>
<accession>A0AA39TI10</accession>
<feature type="domain" description="Peptidase C14 caspase" evidence="4">
    <location>
        <begin position="26"/>
        <end position="254"/>
    </location>
</feature>
<dbReference type="AlphaFoldDB" id="A0AA39TI10"/>